<accession>A0A2P7QUW1</accession>
<name>A0A2P7QUW1_9SPHN</name>
<gene>
    <name evidence="2" type="ORF">C7I55_05645</name>
</gene>
<evidence type="ECO:0000313" key="2">
    <source>
        <dbReference type="EMBL" id="PSJ41766.1"/>
    </source>
</evidence>
<dbReference type="OrthoDB" id="9807941at2"/>
<reference evidence="2 3" key="1">
    <citation type="submission" date="2018-03" db="EMBL/GenBank/DDBJ databases">
        <title>The draft genome of Sphingosinicella sp. GL-C-18.</title>
        <authorList>
            <person name="Liu L."/>
            <person name="Li L."/>
            <person name="Liang L."/>
            <person name="Zhang X."/>
            <person name="Wang T."/>
        </authorList>
    </citation>
    <scope>NUCLEOTIDE SEQUENCE [LARGE SCALE GENOMIC DNA]</scope>
    <source>
        <strain evidence="2 3">GL-C-18</strain>
    </source>
</reference>
<dbReference type="Gene3D" id="1.10.150.20">
    <property type="entry name" value="5' to 3' exonuclease, C-terminal subdomain"/>
    <property type="match status" value="1"/>
</dbReference>
<proteinExistence type="predicted"/>
<keyword evidence="3" id="KW-1185">Reference proteome</keyword>
<dbReference type="EMBL" id="PXYI01000002">
    <property type="protein sequence ID" value="PSJ41766.1"/>
    <property type="molecule type" value="Genomic_DNA"/>
</dbReference>
<keyword evidence="1" id="KW-0812">Transmembrane</keyword>
<dbReference type="Proteomes" id="UP000241167">
    <property type="component" value="Unassembled WGS sequence"/>
</dbReference>
<keyword evidence="1" id="KW-0472">Membrane</keyword>
<dbReference type="AlphaFoldDB" id="A0A2P7QUW1"/>
<feature type="transmembrane region" description="Helical" evidence="1">
    <location>
        <begin position="6"/>
        <end position="26"/>
    </location>
</feature>
<evidence type="ECO:0000313" key="3">
    <source>
        <dbReference type="Proteomes" id="UP000241167"/>
    </source>
</evidence>
<dbReference type="RefSeq" id="WP_106511932.1">
    <property type="nucleotide sequence ID" value="NZ_PXYI01000002.1"/>
</dbReference>
<evidence type="ECO:0008006" key="4">
    <source>
        <dbReference type="Google" id="ProtNLM"/>
    </source>
</evidence>
<sequence length="171" mass="17694">MNLDTNTLLIIAGALVLLVLAIILIARSSKQRVQVTQQDARPVAATTARAIDLAEGRGVADEGAAAAKDVAGEILGVEAHPIVSEASGPPDNLQQLKGVGPKLAAQLNAAGITRFDQLARLSANELALLDDRMGAFKGRLARDRVGDQAAYLARGDTDGFEAQFGKLGGTA</sequence>
<comment type="caution">
    <text evidence="2">The sequence shown here is derived from an EMBL/GenBank/DDBJ whole genome shotgun (WGS) entry which is preliminary data.</text>
</comment>
<protein>
    <recommendedName>
        <fullName evidence="4">50S ribosomal protein L21</fullName>
    </recommendedName>
</protein>
<organism evidence="2 3">
    <name type="scientific">Allosphingosinicella deserti</name>
    <dbReference type="NCBI Taxonomy" id="2116704"/>
    <lineage>
        <taxon>Bacteria</taxon>
        <taxon>Pseudomonadati</taxon>
        <taxon>Pseudomonadota</taxon>
        <taxon>Alphaproteobacteria</taxon>
        <taxon>Sphingomonadales</taxon>
        <taxon>Sphingomonadaceae</taxon>
        <taxon>Allosphingosinicella</taxon>
    </lineage>
</organism>
<keyword evidence="1" id="KW-1133">Transmembrane helix</keyword>
<evidence type="ECO:0000256" key="1">
    <source>
        <dbReference type="SAM" id="Phobius"/>
    </source>
</evidence>